<dbReference type="Gene3D" id="3.40.50.720">
    <property type="entry name" value="NAD(P)-binding Rossmann-like Domain"/>
    <property type="match status" value="1"/>
</dbReference>
<dbReference type="RefSeq" id="WP_265282136.1">
    <property type="nucleotide sequence ID" value="NZ_QZCW01000002.1"/>
</dbReference>
<keyword evidence="3" id="KW-1185">Reference proteome</keyword>
<evidence type="ECO:0000313" key="3">
    <source>
        <dbReference type="Proteomes" id="UP001208935"/>
    </source>
</evidence>
<organism evidence="2 3">
    <name type="scientific">Verminephrobacter aporrectodeae subsp. tuberculatae</name>
    <dbReference type="NCBI Taxonomy" id="1110392"/>
    <lineage>
        <taxon>Bacteria</taxon>
        <taxon>Pseudomonadati</taxon>
        <taxon>Pseudomonadota</taxon>
        <taxon>Betaproteobacteria</taxon>
        <taxon>Burkholderiales</taxon>
        <taxon>Comamonadaceae</taxon>
        <taxon>Verminephrobacter</taxon>
    </lineage>
</organism>
<accession>A0ABT3KT15</accession>
<dbReference type="Pfam" id="PF08484">
    <property type="entry name" value="Methyltransf_14"/>
    <property type="match status" value="1"/>
</dbReference>
<comment type="caution">
    <text evidence="2">The sequence shown here is derived from an EMBL/GenBank/DDBJ whole genome shotgun (WGS) entry which is preliminary data.</text>
</comment>
<gene>
    <name evidence="2" type="ORF">D5039_10010</name>
</gene>
<sequence length="79" mass="9110">MLDVHATAQISPWADIADSVRGSRIVVVDEEYLRTQRTQRTQRVLILPWNLREELTRQLGCVRAWGGRFVPAVPRLEVL</sequence>
<feature type="domain" description="C-methyltransferase" evidence="1">
    <location>
        <begin position="21"/>
        <end position="74"/>
    </location>
</feature>
<dbReference type="InterPro" id="IPR013691">
    <property type="entry name" value="MeTrfase_14"/>
</dbReference>
<dbReference type="EMBL" id="QZCW01000002">
    <property type="protein sequence ID" value="MCW5321468.1"/>
    <property type="molecule type" value="Genomic_DNA"/>
</dbReference>
<reference evidence="3" key="1">
    <citation type="submission" date="2023-07" db="EMBL/GenBank/DDBJ databases">
        <title>Verminephrobacter genomes.</title>
        <authorList>
            <person name="Lund M.B."/>
        </authorList>
    </citation>
    <scope>NUCLEOTIDE SEQUENCE [LARGE SCALE GENOMIC DNA]</scope>
    <source>
        <strain evidence="3">AtM5-05</strain>
    </source>
</reference>
<evidence type="ECO:0000313" key="2">
    <source>
        <dbReference type="EMBL" id="MCW5321468.1"/>
    </source>
</evidence>
<evidence type="ECO:0000259" key="1">
    <source>
        <dbReference type="Pfam" id="PF08484"/>
    </source>
</evidence>
<proteinExistence type="predicted"/>
<protein>
    <recommendedName>
        <fullName evidence="1">C-methyltransferase domain-containing protein</fullName>
    </recommendedName>
</protein>
<name>A0ABT3KT15_9BURK</name>
<dbReference type="Proteomes" id="UP001208935">
    <property type="component" value="Unassembled WGS sequence"/>
</dbReference>